<dbReference type="PROSITE" id="PS51007">
    <property type="entry name" value="CYTC"/>
    <property type="match status" value="2"/>
</dbReference>
<dbReference type="InterPro" id="IPR009056">
    <property type="entry name" value="Cyt_c-like_dom"/>
</dbReference>
<reference evidence="7 8" key="1">
    <citation type="submission" date="2021-08" db="EMBL/GenBank/DDBJ databases">
        <title>Complete genome sequence of Leptospira kobayashii strain E30.</title>
        <authorList>
            <person name="Nakao R."/>
            <person name="Nakamura S."/>
            <person name="Masuzawa T."/>
            <person name="Koizumi N."/>
        </authorList>
    </citation>
    <scope>NUCLEOTIDE SEQUENCE [LARGE SCALE GENOMIC DNA]</scope>
    <source>
        <strain evidence="7 8">E30</strain>
    </source>
</reference>
<protein>
    <recommendedName>
        <fullName evidence="6">Cytochrome c domain-containing protein</fullName>
    </recommendedName>
</protein>
<keyword evidence="5" id="KW-0472">Membrane</keyword>
<keyword evidence="2 4" id="KW-0479">Metal-binding</keyword>
<dbReference type="InterPro" id="IPR036909">
    <property type="entry name" value="Cyt_c-like_dom_sf"/>
</dbReference>
<sequence>MKQTLKWILSIFLTLFILLIGGMTFVYFLSNTRMNRTFPVIEGTISIPTDVSSKEEGKRLFLSRGCIDCHGKNLAGQVFIDDPAMGRFTGTNLTKGLGGLEEKTTDFDLARGIRQGVAFDGRALLFMPSSDFQGMSDEEVGKLIAYIRSVPPVNHQIEQQKVGPLARILFVLGELPLLVSANIINHSVSAPKQVKAALTPEYGRYVAATCSGCHGPEFSGGPIPGAPPDWPHAQNITSTGIGHWTESNFIQAIRTGIRPDGSKIRPPMSWQNLGYMNDLELKAIWLFLNTLPTKTNK</sequence>
<evidence type="ECO:0000256" key="3">
    <source>
        <dbReference type="ARBA" id="ARBA00023004"/>
    </source>
</evidence>
<evidence type="ECO:0000313" key="8">
    <source>
        <dbReference type="Proteomes" id="UP000245263"/>
    </source>
</evidence>
<keyword evidence="3 4" id="KW-0408">Iron</keyword>
<feature type="transmembrane region" description="Helical" evidence="5">
    <location>
        <begin position="7"/>
        <end position="29"/>
    </location>
</feature>
<evidence type="ECO:0000256" key="5">
    <source>
        <dbReference type="SAM" id="Phobius"/>
    </source>
</evidence>
<feature type="domain" description="Cytochrome c" evidence="6">
    <location>
        <begin position="186"/>
        <end position="292"/>
    </location>
</feature>
<gene>
    <name evidence="7" type="ORF">LPTSP3_g11760</name>
</gene>
<proteinExistence type="predicted"/>
<keyword evidence="5" id="KW-0812">Transmembrane</keyword>
<dbReference type="PANTHER" id="PTHR35008:SF4">
    <property type="entry name" value="BLL4482 PROTEIN"/>
    <property type="match status" value="1"/>
</dbReference>
<evidence type="ECO:0000313" key="7">
    <source>
        <dbReference type="EMBL" id="BDA78246.1"/>
    </source>
</evidence>
<dbReference type="PANTHER" id="PTHR35008">
    <property type="entry name" value="BLL4482 PROTEIN-RELATED"/>
    <property type="match status" value="1"/>
</dbReference>
<keyword evidence="1 4" id="KW-0349">Heme</keyword>
<dbReference type="Gene3D" id="1.10.760.10">
    <property type="entry name" value="Cytochrome c-like domain"/>
    <property type="match status" value="2"/>
</dbReference>
<feature type="domain" description="Cytochrome c" evidence="6">
    <location>
        <begin position="52"/>
        <end position="151"/>
    </location>
</feature>
<dbReference type="Pfam" id="PF00034">
    <property type="entry name" value="Cytochrom_C"/>
    <property type="match status" value="2"/>
</dbReference>
<evidence type="ECO:0000256" key="4">
    <source>
        <dbReference type="PROSITE-ProRule" id="PRU00433"/>
    </source>
</evidence>
<evidence type="ECO:0000256" key="2">
    <source>
        <dbReference type="ARBA" id="ARBA00022723"/>
    </source>
</evidence>
<evidence type="ECO:0000259" key="6">
    <source>
        <dbReference type="PROSITE" id="PS51007"/>
    </source>
</evidence>
<dbReference type="EMBL" id="AP025028">
    <property type="protein sequence ID" value="BDA78246.1"/>
    <property type="molecule type" value="Genomic_DNA"/>
</dbReference>
<accession>A0ABM7URU4</accession>
<organism evidence="7 8">
    <name type="scientific">Leptospira kobayashii</name>
    <dbReference type="NCBI Taxonomy" id="1917830"/>
    <lineage>
        <taxon>Bacteria</taxon>
        <taxon>Pseudomonadati</taxon>
        <taxon>Spirochaetota</taxon>
        <taxon>Spirochaetia</taxon>
        <taxon>Leptospirales</taxon>
        <taxon>Leptospiraceae</taxon>
        <taxon>Leptospira</taxon>
    </lineage>
</organism>
<dbReference type="RefSeq" id="WP_174705611.1">
    <property type="nucleotide sequence ID" value="NZ_AP025028.1"/>
</dbReference>
<dbReference type="SUPFAM" id="SSF46626">
    <property type="entry name" value="Cytochrome c"/>
    <property type="match status" value="2"/>
</dbReference>
<dbReference type="InterPro" id="IPR051459">
    <property type="entry name" value="Cytochrome_c-type_DH"/>
</dbReference>
<keyword evidence="5" id="KW-1133">Transmembrane helix</keyword>
<name>A0ABM7URU4_9LEPT</name>
<evidence type="ECO:0000256" key="1">
    <source>
        <dbReference type="ARBA" id="ARBA00022617"/>
    </source>
</evidence>
<keyword evidence="8" id="KW-1185">Reference proteome</keyword>
<dbReference type="Proteomes" id="UP000245263">
    <property type="component" value="Chromosome 1"/>
</dbReference>